<reference evidence="1 2" key="1">
    <citation type="journal article" date="2015" name="Stand. Genomic Sci.">
        <title>Genomic Encyclopedia of Bacterial and Archaeal Type Strains, Phase III: the genomes of soil and plant-associated and newly described type strains.</title>
        <authorList>
            <person name="Whitman W.B."/>
            <person name="Woyke T."/>
            <person name="Klenk H.P."/>
            <person name="Zhou Y."/>
            <person name="Lilburn T.G."/>
            <person name="Beck B.J."/>
            <person name="De Vos P."/>
            <person name="Vandamme P."/>
            <person name="Eisen J.A."/>
            <person name="Garrity G."/>
            <person name="Hugenholtz P."/>
            <person name="Kyrpides N.C."/>
        </authorList>
    </citation>
    <scope>NUCLEOTIDE SEQUENCE [LARGE SCALE GENOMIC DNA]</scope>
    <source>
        <strain evidence="1 2">CGMCC 1.2546</strain>
    </source>
</reference>
<comment type="caution">
    <text evidence="1">The sequence shown here is derived from an EMBL/GenBank/DDBJ whole genome shotgun (WGS) entry which is preliminary data.</text>
</comment>
<sequence>MVYGGGVDPLKLKFDCSRCKATVKIALLEVHPEHLPKRLLIHSR</sequence>
<protein>
    <submittedName>
        <fullName evidence="1">Uncharacterized protein</fullName>
    </submittedName>
</protein>
<organism evidence="1 2">
    <name type="scientific">Mesorhizobium tianshanense</name>
    <dbReference type="NCBI Taxonomy" id="39844"/>
    <lineage>
        <taxon>Bacteria</taxon>
        <taxon>Pseudomonadati</taxon>
        <taxon>Pseudomonadota</taxon>
        <taxon>Alphaproteobacteria</taxon>
        <taxon>Hyphomicrobiales</taxon>
        <taxon>Phyllobacteriaceae</taxon>
        <taxon>Mesorhizobium</taxon>
    </lineage>
</organism>
<name>A0A562MW89_9HYPH</name>
<dbReference type="Proteomes" id="UP000317122">
    <property type="component" value="Unassembled WGS sequence"/>
</dbReference>
<evidence type="ECO:0000313" key="2">
    <source>
        <dbReference type="Proteomes" id="UP000317122"/>
    </source>
</evidence>
<dbReference type="EMBL" id="VLKT01000056">
    <property type="protein sequence ID" value="TWI24140.1"/>
    <property type="molecule type" value="Genomic_DNA"/>
</dbReference>
<accession>A0A562MW89</accession>
<dbReference type="AlphaFoldDB" id="A0A562MW89"/>
<keyword evidence="2" id="KW-1185">Reference proteome</keyword>
<gene>
    <name evidence="1" type="ORF">IQ26_06280</name>
</gene>
<evidence type="ECO:0000313" key="1">
    <source>
        <dbReference type="EMBL" id="TWI24140.1"/>
    </source>
</evidence>
<proteinExistence type="predicted"/>